<dbReference type="InterPro" id="IPR039218">
    <property type="entry name" value="REM_fam"/>
</dbReference>
<name>A0AAD8QYB0_LOLMU</name>
<evidence type="ECO:0000256" key="5">
    <source>
        <dbReference type="ARBA" id="ARBA00023242"/>
    </source>
</evidence>
<organism evidence="9 10">
    <name type="scientific">Lolium multiflorum</name>
    <name type="common">Italian ryegrass</name>
    <name type="synonym">Lolium perenne subsp. multiflorum</name>
    <dbReference type="NCBI Taxonomy" id="4521"/>
    <lineage>
        <taxon>Eukaryota</taxon>
        <taxon>Viridiplantae</taxon>
        <taxon>Streptophyta</taxon>
        <taxon>Embryophyta</taxon>
        <taxon>Tracheophyta</taxon>
        <taxon>Spermatophyta</taxon>
        <taxon>Magnoliopsida</taxon>
        <taxon>Liliopsida</taxon>
        <taxon>Poales</taxon>
        <taxon>Poaceae</taxon>
        <taxon>BOP clade</taxon>
        <taxon>Pooideae</taxon>
        <taxon>Poodae</taxon>
        <taxon>Poeae</taxon>
        <taxon>Poeae Chloroplast Group 2 (Poeae type)</taxon>
        <taxon>Loliodinae</taxon>
        <taxon>Loliinae</taxon>
        <taxon>Lolium</taxon>
    </lineage>
</organism>
<proteinExistence type="predicted"/>
<feature type="region of interest" description="Disordered" evidence="7">
    <location>
        <begin position="647"/>
        <end position="680"/>
    </location>
</feature>
<evidence type="ECO:0000256" key="3">
    <source>
        <dbReference type="ARBA" id="ARBA00023125"/>
    </source>
</evidence>
<dbReference type="PANTHER" id="PTHR31674:SF95">
    <property type="entry name" value="B3 DOMAIN-CONTAINING PROTEIN OS03G0212300"/>
    <property type="match status" value="1"/>
</dbReference>
<dbReference type="InterPro" id="IPR015300">
    <property type="entry name" value="DNA-bd_pseudobarrel_sf"/>
</dbReference>
<evidence type="ECO:0000256" key="1">
    <source>
        <dbReference type="ARBA" id="ARBA00004123"/>
    </source>
</evidence>
<dbReference type="PANTHER" id="PTHR31674">
    <property type="entry name" value="B3 DOMAIN-CONTAINING PROTEIN REM-LIKE 3-RELATED"/>
    <property type="match status" value="1"/>
</dbReference>
<evidence type="ECO:0000256" key="4">
    <source>
        <dbReference type="ARBA" id="ARBA00023163"/>
    </source>
</evidence>
<dbReference type="PROSITE" id="PS50863">
    <property type="entry name" value="B3"/>
    <property type="match status" value="1"/>
</dbReference>
<keyword evidence="3" id="KW-0238">DNA-binding</keyword>
<keyword evidence="5" id="KW-0539">Nucleus</keyword>
<keyword evidence="2" id="KW-0805">Transcription regulation</keyword>
<feature type="compositionally biased region" description="Polar residues" evidence="7">
    <location>
        <begin position="667"/>
        <end position="680"/>
    </location>
</feature>
<evidence type="ECO:0000259" key="8">
    <source>
        <dbReference type="PROSITE" id="PS50863"/>
    </source>
</evidence>
<dbReference type="Proteomes" id="UP001231189">
    <property type="component" value="Unassembled WGS sequence"/>
</dbReference>
<evidence type="ECO:0000313" key="10">
    <source>
        <dbReference type="Proteomes" id="UP001231189"/>
    </source>
</evidence>
<evidence type="ECO:0000256" key="6">
    <source>
        <dbReference type="SAM" id="Coils"/>
    </source>
</evidence>
<keyword evidence="4" id="KW-0804">Transcription</keyword>
<dbReference type="SUPFAM" id="SSF101936">
    <property type="entry name" value="DNA-binding pseudobarrel domain"/>
    <property type="match status" value="2"/>
</dbReference>
<comment type="subcellular location">
    <subcellularLocation>
        <location evidence="1">Nucleus</location>
    </subcellularLocation>
</comment>
<keyword evidence="6" id="KW-0175">Coiled coil</keyword>
<dbReference type="Gene3D" id="2.40.330.10">
    <property type="entry name" value="DNA-binding pseudobarrel domain"/>
    <property type="match status" value="2"/>
</dbReference>
<feature type="compositionally biased region" description="Acidic residues" evidence="7">
    <location>
        <begin position="211"/>
        <end position="222"/>
    </location>
</feature>
<keyword evidence="10" id="KW-1185">Reference proteome</keyword>
<dbReference type="InterPro" id="IPR004252">
    <property type="entry name" value="Probable_transposase_24"/>
</dbReference>
<reference evidence="9" key="1">
    <citation type="submission" date="2023-07" db="EMBL/GenBank/DDBJ databases">
        <title>A chromosome-level genome assembly of Lolium multiflorum.</title>
        <authorList>
            <person name="Chen Y."/>
            <person name="Copetti D."/>
            <person name="Kolliker R."/>
            <person name="Studer B."/>
        </authorList>
    </citation>
    <scope>NUCLEOTIDE SEQUENCE</scope>
    <source>
        <strain evidence="9">02402/16</strain>
        <tissue evidence="9">Leaf</tissue>
    </source>
</reference>
<evidence type="ECO:0000256" key="7">
    <source>
        <dbReference type="SAM" id="MobiDB-lite"/>
    </source>
</evidence>
<gene>
    <name evidence="9" type="ORF">QYE76_034570</name>
</gene>
<dbReference type="GO" id="GO:0005634">
    <property type="term" value="C:nucleus"/>
    <property type="evidence" value="ECO:0007669"/>
    <property type="project" value="UniProtKB-SubCell"/>
</dbReference>
<dbReference type="InterPro" id="IPR003340">
    <property type="entry name" value="B3_DNA-bd"/>
</dbReference>
<protein>
    <recommendedName>
        <fullName evidence="8">TF-B3 domain-containing protein</fullName>
    </recommendedName>
</protein>
<evidence type="ECO:0000256" key="2">
    <source>
        <dbReference type="ARBA" id="ARBA00023015"/>
    </source>
</evidence>
<feature type="compositionally biased region" description="Polar residues" evidence="7">
    <location>
        <begin position="647"/>
        <end position="658"/>
    </location>
</feature>
<feature type="coiled-coil region" evidence="6">
    <location>
        <begin position="556"/>
        <end position="608"/>
    </location>
</feature>
<dbReference type="EMBL" id="JAUUTY010000007">
    <property type="protein sequence ID" value="KAK1610897.1"/>
    <property type="molecule type" value="Genomic_DNA"/>
</dbReference>
<feature type="domain" description="TF-B3" evidence="8">
    <location>
        <begin position="2"/>
        <end position="99"/>
    </location>
</feature>
<dbReference type="SMART" id="SM01019">
    <property type="entry name" value="B3"/>
    <property type="match status" value="1"/>
</dbReference>
<dbReference type="Pfam" id="PF03004">
    <property type="entry name" value="Transposase_24"/>
    <property type="match status" value="1"/>
</dbReference>
<feature type="region of interest" description="Disordered" evidence="7">
    <location>
        <begin position="196"/>
        <end position="222"/>
    </location>
</feature>
<dbReference type="CDD" id="cd10017">
    <property type="entry name" value="B3_DNA"/>
    <property type="match status" value="1"/>
</dbReference>
<dbReference type="AlphaFoldDB" id="A0AAD8QYB0"/>
<accession>A0AAD8QYB0</accession>
<dbReference type="GO" id="GO:0003677">
    <property type="term" value="F:DNA binding"/>
    <property type="evidence" value="ECO:0007669"/>
    <property type="project" value="UniProtKB-KW"/>
</dbReference>
<sequence length="712" mass="83444">MDCEFFAIINDASSDKLSLLKKFADLLEGREPRELKVREVGIRRTSTWDMDVWFDGTGRMFLKRGWECFARTYGLQHFYFLICSYDGRDVLTVKMFDLSMCRVQYDATYNGSVKMELLDFEFYTTLKDAPSDKLLSFIGQTAGCIYLGRGWKQFARIYCLQRGSLLLFSFDGDALLTVKVFKLDMCRRHYYYDHDASTSSETGPYPRTDEESTYEESMDGDDPFDSSIIVSRRADLDDDEKDRIRELLASKHEYIGVPYVTRLTRTNLARNEMTGEEIWRVKLHYEDDDRTKKVMAMTIDRTDICYIELISMIETVGFHGAFDYLYYRLPIIGVRRWTDIHHDIDRLIVSDMLDIYDLEDTPETEEKILKVAKERYRGWRASLSSTYKAYKTDDARMSNIPEDLQPEEWEWLIQYFGTDQKFKEVSQKYSDNRKKLKTNHTAGSKPYCQRNKETGEEPDCIALWEITHFKNGSWTTEESKKVYEKASEHIQNRETETGGPVSVEERINIFQVAYKESVKCKSSQPHGFGYMAKLPTKSEMIKYQVEEQACATQKVNSELIQQVIELEQKLQDERDSMDEKINFERGQRELLEQRLEEERADRERMMDLERTSREEFEKTMMAKFQLQFQLQFEEFSKQIETEKTQTNKIATEKTQTNKNSKKPNLKENINPNQQTPLQSPANKIVAAHNTLQNSRMYKALDGQANANGNGNN</sequence>
<evidence type="ECO:0000313" key="9">
    <source>
        <dbReference type="EMBL" id="KAK1610897.1"/>
    </source>
</evidence>
<comment type="caution">
    <text evidence="9">The sequence shown here is derived from an EMBL/GenBank/DDBJ whole genome shotgun (WGS) entry which is preliminary data.</text>
</comment>